<dbReference type="Pfam" id="PF01740">
    <property type="entry name" value="STAS"/>
    <property type="match status" value="1"/>
</dbReference>
<dbReference type="STRING" id="889306.KP78_21840"/>
<evidence type="ECO:0000313" key="2">
    <source>
        <dbReference type="EMBL" id="KIL45835.1"/>
    </source>
</evidence>
<feature type="domain" description="STAS" evidence="1">
    <location>
        <begin position="139"/>
        <end position="223"/>
    </location>
</feature>
<dbReference type="PATRIC" id="fig|889306.3.peg.2199"/>
<dbReference type="InterPro" id="IPR051932">
    <property type="entry name" value="Bact_StressResp_Reg"/>
</dbReference>
<name>A0A0C2R6E9_9BACL</name>
<dbReference type="CDD" id="cd07041">
    <property type="entry name" value="STAS_RsbR_RsbS_like"/>
    <property type="match status" value="1"/>
</dbReference>
<dbReference type="InterPro" id="IPR002645">
    <property type="entry name" value="STAS_dom"/>
</dbReference>
<sequence>MEALGKLPEAIRADDMLNGVEEFIIVANKDYTISWLNPRAVSIMKRLIILFGLENVEQLIGLNMDVFHHNPGHQRKMMKNLKETHRVQINIKDKYIAETLISPIKNKDQEIQGYLLMLLDVTEQVREEKIKEQLIQALSVPIMRIWDDIAALPIVGTLDHIRFDRVMEAILNTCVKDRISHFLIDLSGVAELDEASTYRLSQMTSSLRLIGTQCYLVGIGPELATKMTGQASNSKNFRNIRKALQVILEKNPGT</sequence>
<dbReference type="PANTHER" id="PTHR33745:SF8">
    <property type="entry name" value="BLUE-LIGHT PHOTORECEPTOR"/>
    <property type="match status" value="1"/>
</dbReference>
<gene>
    <name evidence="2" type="ORF">KP78_21840</name>
</gene>
<dbReference type="InterPro" id="IPR035965">
    <property type="entry name" value="PAS-like_dom_sf"/>
</dbReference>
<dbReference type="Proteomes" id="UP000031938">
    <property type="component" value="Unassembled WGS sequence"/>
</dbReference>
<dbReference type="PANTHER" id="PTHR33745">
    <property type="entry name" value="RSBT ANTAGONIST PROTEIN RSBS-RELATED"/>
    <property type="match status" value="1"/>
</dbReference>
<comment type="caution">
    <text evidence="2">The sequence shown here is derived from an EMBL/GenBank/DDBJ whole genome shotgun (WGS) entry which is preliminary data.</text>
</comment>
<proteinExistence type="predicted"/>
<dbReference type="OrthoDB" id="2835068at2"/>
<dbReference type="RefSeq" id="WP_041088609.1">
    <property type="nucleotide sequence ID" value="NZ_JXRP01000017.1"/>
</dbReference>
<evidence type="ECO:0000259" key="1">
    <source>
        <dbReference type="PROSITE" id="PS50801"/>
    </source>
</evidence>
<dbReference type="PROSITE" id="PS50801">
    <property type="entry name" value="STAS"/>
    <property type="match status" value="1"/>
</dbReference>
<dbReference type="Gene3D" id="3.30.750.24">
    <property type="entry name" value="STAS domain"/>
    <property type="match status" value="1"/>
</dbReference>
<accession>A0A0C2R6E9</accession>
<dbReference type="SUPFAM" id="SSF52091">
    <property type="entry name" value="SpoIIaa-like"/>
    <property type="match status" value="1"/>
</dbReference>
<dbReference type="Gene3D" id="3.30.450.20">
    <property type="entry name" value="PAS domain"/>
    <property type="match status" value="1"/>
</dbReference>
<dbReference type="EMBL" id="JXRP01000017">
    <property type="protein sequence ID" value="KIL45835.1"/>
    <property type="molecule type" value="Genomic_DNA"/>
</dbReference>
<organism evidence="2 3">
    <name type="scientific">Jeotgalibacillus soli</name>
    <dbReference type="NCBI Taxonomy" id="889306"/>
    <lineage>
        <taxon>Bacteria</taxon>
        <taxon>Bacillati</taxon>
        <taxon>Bacillota</taxon>
        <taxon>Bacilli</taxon>
        <taxon>Bacillales</taxon>
        <taxon>Caryophanaceae</taxon>
        <taxon>Jeotgalibacillus</taxon>
    </lineage>
</organism>
<keyword evidence="3" id="KW-1185">Reference proteome</keyword>
<evidence type="ECO:0000313" key="3">
    <source>
        <dbReference type="Proteomes" id="UP000031938"/>
    </source>
</evidence>
<dbReference type="SUPFAM" id="SSF55785">
    <property type="entry name" value="PYP-like sensor domain (PAS domain)"/>
    <property type="match status" value="1"/>
</dbReference>
<dbReference type="AlphaFoldDB" id="A0A0C2R6E9"/>
<dbReference type="InterPro" id="IPR036513">
    <property type="entry name" value="STAS_dom_sf"/>
</dbReference>
<reference evidence="2 3" key="1">
    <citation type="submission" date="2015-01" db="EMBL/GenBank/DDBJ databases">
        <title>Genome sequencing of Jeotgalibacillus soli.</title>
        <authorList>
            <person name="Goh K.M."/>
            <person name="Chan K.-G."/>
            <person name="Yaakop A.S."/>
            <person name="Ee R."/>
            <person name="Gan H.M."/>
            <person name="Chan C.S."/>
        </authorList>
    </citation>
    <scope>NUCLEOTIDE SEQUENCE [LARGE SCALE GENOMIC DNA]</scope>
    <source>
        <strain evidence="2 3">P9</strain>
    </source>
</reference>
<protein>
    <recommendedName>
        <fullName evidence="1">STAS domain-containing protein</fullName>
    </recommendedName>
</protein>